<dbReference type="OMA" id="CAHIDLM"/>
<dbReference type="EnsemblPlants" id="OPUNC11G18230.1">
    <property type="protein sequence ID" value="OPUNC11G18230.1"/>
    <property type="gene ID" value="OPUNC11G18230"/>
</dbReference>
<dbReference type="Gene3D" id="2.60.120.590">
    <property type="entry name" value="Alpha-ketoglutarate-dependent dioxygenase AlkB-like"/>
    <property type="match status" value="1"/>
</dbReference>
<comment type="similarity">
    <text evidence="1">Belongs to the alkB family.</text>
</comment>
<dbReference type="InterPro" id="IPR032870">
    <property type="entry name" value="ALKBH7-like"/>
</dbReference>
<dbReference type="InterPro" id="IPR005123">
    <property type="entry name" value="Oxoglu/Fe-dep_dioxygenase_dom"/>
</dbReference>
<dbReference type="PROSITE" id="PS51471">
    <property type="entry name" value="FE2OG_OXY"/>
    <property type="match status" value="1"/>
</dbReference>
<dbReference type="PANTHER" id="PTHR21052:SF0">
    <property type="entry name" value="ALPHA-KETOGLUTARATE-DEPENDENT DIOXYGENASE ALKB HOMOLOG 7, MITOCHONDRIAL"/>
    <property type="match status" value="1"/>
</dbReference>
<protein>
    <recommendedName>
        <fullName evidence="2">Fe2OG dioxygenase domain-containing protein</fullName>
    </recommendedName>
</protein>
<dbReference type="GO" id="GO:0005759">
    <property type="term" value="C:mitochondrial matrix"/>
    <property type="evidence" value="ECO:0007669"/>
    <property type="project" value="TreeGrafter"/>
</dbReference>
<proteinExistence type="inferred from homology"/>
<dbReference type="AlphaFoldDB" id="A0A0E0MHU0"/>
<dbReference type="InterPro" id="IPR027450">
    <property type="entry name" value="AlkB-like"/>
</dbReference>
<dbReference type="Proteomes" id="UP000026962">
    <property type="component" value="Chromosome 11"/>
</dbReference>
<dbReference type="Pfam" id="PF13532">
    <property type="entry name" value="2OG-FeII_Oxy_2"/>
    <property type="match status" value="1"/>
</dbReference>
<dbReference type="PANTHER" id="PTHR21052">
    <property type="entry name" value="SPERMATOGENESIS ASSOCIATED 11-RELATED"/>
    <property type="match status" value="1"/>
</dbReference>
<evidence type="ECO:0000259" key="2">
    <source>
        <dbReference type="PROSITE" id="PS51471"/>
    </source>
</evidence>
<dbReference type="HOGENOM" id="CLU_089481_0_0_1"/>
<reference evidence="3" key="1">
    <citation type="submission" date="2015-04" db="UniProtKB">
        <authorList>
            <consortium name="EnsemblPlants"/>
        </authorList>
    </citation>
    <scope>IDENTIFICATION</scope>
</reference>
<dbReference type="InterPro" id="IPR037151">
    <property type="entry name" value="AlkB-like_sf"/>
</dbReference>
<dbReference type="GO" id="GO:0006974">
    <property type="term" value="P:DNA damage response"/>
    <property type="evidence" value="ECO:0007669"/>
    <property type="project" value="InterPro"/>
</dbReference>
<dbReference type="STRING" id="4537.A0A0E0MHU0"/>
<reference evidence="3" key="2">
    <citation type="submission" date="2018-05" db="EMBL/GenBank/DDBJ databases">
        <title>OpunRS2 (Oryza punctata Reference Sequence Version 2).</title>
        <authorList>
            <person name="Zhang J."/>
            <person name="Kudrna D."/>
            <person name="Lee S."/>
            <person name="Talag J."/>
            <person name="Welchert J."/>
            <person name="Wing R.A."/>
        </authorList>
    </citation>
    <scope>NUCLEOTIDE SEQUENCE [LARGE SCALE GENOMIC DNA]</scope>
</reference>
<evidence type="ECO:0000313" key="4">
    <source>
        <dbReference type="Proteomes" id="UP000026962"/>
    </source>
</evidence>
<keyword evidence="4" id="KW-1185">Reference proteome</keyword>
<dbReference type="SUPFAM" id="SSF51197">
    <property type="entry name" value="Clavaminate synthase-like"/>
    <property type="match status" value="1"/>
</dbReference>
<organism evidence="3">
    <name type="scientific">Oryza punctata</name>
    <name type="common">Red rice</name>
    <dbReference type="NCBI Taxonomy" id="4537"/>
    <lineage>
        <taxon>Eukaryota</taxon>
        <taxon>Viridiplantae</taxon>
        <taxon>Streptophyta</taxon>
        <taxon>Embryophyta</taxon>
        <taxon>Tracheophyta</taxon>
        <taxon>Spermatophyta</taxon>
        <taxon>Magnoliopsida</taxon>
        <taxon>Liliopsida</taxon>
        <taxon>Poales</taxon>
        <taxon>Poaceae</taxon>
        <taxon>BOP clade</taxon>
        <taxon>Oryzoideae</taxon>
        <taxon>Oryzeae</taxon>
        <taxon>Oryzinae</taxon>
        <taxon>Oryza</taxon>
    </lineage>
</organism>
<sequence length="265" mass="29583">MAAAAAADGDELRRRAAALREVFGDSSDSDPDEEASLPRGRGVGREQWRWEAVEGVKGLWLCAVFLSADEQSRLLTAIRREGWFSDARNQAMRFGDLPSWAVELSALIHEAICVGDVDVGCDVELKNEDEDACPLPSDLLWRKPFFDQLIANRYEPGEGICAHVDLMRFDDGIAIVSLESPCVMHFSRAEQEVPICEILESTHAEPTKIPVYLNPGSLVLMSGNARYLWKHEINRKPGAQQWGGRELEQQIRTSITLRKLLPSPN</sequence>
<name>A0A0E0MHU0_ORYPU</name>
<evidence type="ECO:0000313" key="3">
    <source>
        <dbReference type="EnsemblPlants" id="OPUNC11G18230.1"/>
    </source>
</evidence>
<accession>A0A0E0MHU0</accession>
<dbReference type="Gramene" id="OPUNC11G18230.1">
    <property type="protein sequence ID" value="OPUNC11G18230.1"/>
    <property type="gene ID" value="OPUNC11G18230"/>
</dbReference>
<dbReference type="GO" id="GO:0006631">
    <property type="term" value="P:fatty acid metabolic process"/>
    <property type="evidence" value="ECO:0007669"/>
    <property type="project" value="TreeGrafter"/>
</dbReference>
<evidence type="ECO:0000256" key="1">
    <source>
        <dbReference type="ARBA" id="ARBA00007879"/>
    </source>
</evidence>
<feature type="domain" description="Fe2OG dioxygenase" evidence="2">
    <location>
        <begin position="145"/>
        <end position="261"/>
    </location>
</feature>
<dbReference type="eggNOG" id="KOG4176">
    <property type="taxonomic scope" value="Eukaryota"/>
</dbReference>